<evidence type="ECO:0000256" key="2">
    <source>
        <dbReference type="ARBA" id="ARBA00022741"/>
    </source>
</evidence>
<evidence type="ECO:0000256" key="3">
    <source>
        <dbReference type="ARBA" id="ARBA00022777"/>
    </source>
</evidence>
<keyword evidence="4 5" id="KW-0067">ATP-binding</keyword>
<keyword evidence="3" id="KW-0418">Kinase</keyword>
<dbReference type="SUPFAM" id="SSF56112">
    <property type="entry name" value="Protein kinase-like (PK-like)"/>
    <property type="match status" value="1"/>
</dbReference>
<dbReference type="PROSITE" id="PS00108">
    <property type="entry name" value="PROTEIN_KINASE_ST"/>
    <property type="match status" value="1"/>
</dbReference>
<feature type="compositionally biased region" description="Polar residues" evidence="6">
    <location>
        <begin position="439"/>
        <end position="449"/>
    </location>
</feature>
<keyword evidence="2 5" id="KW-0547">Nucleotide-binding</keyword>
<feature type="compositionally biased region" description="Low complexity" evidence="6">
    <location>
        <begin position="295"/>
        <end position="311"/>
    </location>
</feature>
<dbReference type="PROSITE" id="PS50011">
    <property type="entry name" value="PROTEIN_KINASE_DOM"/>
    <property type="match status" value="1"/>
</dbReference>
<evidence type="ECO:0000256" key="4">
    <source>
        <dbReference type="ARBA" id="ARBA00022840"/>
    </source>
</evidence>
<accession>A0A150TXR9</accession>
<dbReference type="GO" id="GO:0004674">
    <property type="term" value="F:protein serine/threonine kinase activity"/>
    <property type="evidence" value="ECO:0007669"/>
    <property type="project" value="TreeGrafter"/>
</dbReference>
<proteinExistence type="predicted"/>
<keyword evidence="7" id="KW-0812">Transmembrane</keyword>
<reference evidence="9 10" key="1">
    <citation type="submission" date="2014-02" db="EMBL/GenBank/DDBJ databases">
        <title>The small core and large imbalanced accessory genome model reveals a collaborative survival strategy of Sorangium cellulosum strains in nature.</title>
        <authorList>
            <person name="Han K."/>
            <person name="Peng R."/>
            <person name="Blom J."/>
            <person name="Li Y.-Z."/>
        </authorList>
    </citation>
    <scope>NUCLEOTIDE SEQUENCE [LARGE SCALE GENOMIC DNA]</scope>
    <source>
        <strain evidence="9 10">So0007-03</strain>
    </source>
</reference>
<dbReference type="InterPro" id="IPR017441">
    <property type="entry name" value="Protein_kinase_ATP_BS"/>
</dbReference>
<dbReference type="Gene3D" id="1.10.510.10">
    <property type="entry name" value="Transferase(Phosphotransferase) domain 1"/>
    <property type="match status" value="1"/>
</dbReference>
<keyword evidence="1" id="KW-0808">Transferase</keyword>
<dbReference type="PROSITE" id="PS00107">
    <property type="entry name" value="PROTEIN_KINASE_ATP"/>
    <property type="match status" value="1"/>
</dbReference>
<evidence type="ECO:0000256" key="5">
    <source>
        <dbReference type="PROSITE-ProRule" id="PRU10141"/>
    </source>
</evidence>
<name>A0A150TXR9_SORCE</name>
<dbReference type="InterPro" id="IPR000719">
    <property type="entry name" value="Prot_kinase_dom"/>
</dbReference>
<feature type="domain" description="Protein kinase" evidence="8">
    <location>
        <begin position="13"/>
        <end position="280"/>
    </location>
</feature>
<evidence type="ECO:0000259" key="8">
    <source>
        <dbReference type="PROSITE" id="PS50011"/>
    </source>
</evidence>
<feature type="compositionally biased region" description="Pro residues" evidence="6">
    <location>
        <begin position="312"/>
        <end position="322"/>
    </location>
</feature>
<evidence type="ECO:0000256" key="7">
    <source>
        <dbReference type="SAM" id="Phobius"/>
    </source>
</evidence>
<evidence type="ECO:0000256" key="1">
    <source>
        <dbReference type="ARBA" id="ARBA00022679"/>
    </source>
</evidence>
<feature type="region of interest" description="Disordered" evidence="6">
    <location>
        <begin position="421"/>
        <end position="482"/>
    </location>
</feature>
<dbReference type="Proteomes" id="UP000075502">
    <property type="component" value="Unassembled WGS sequence"/>
</dbReference>
<evidence type="ECO:0000313" key="9">
    <source>
        <dbReference type="EMBL" id="KYG09511.1"/>
    </source>
</evidence>
<feature type="compositionally biased region" description="Pro residues" evidence="6">
    <location>
        <begin position="470"/>
        <end position="482"/>
    </location>
</feature>
<dbReference type="GO" id="GO:0005524">
    <property type="term" value="F:ATP binding"/>
    <property type="evidence" value="ECO:0007669"/>
    <property type="project" value="UniProtKB-UniRule"/>
</dbReference>
<gene>
    <name evidence="9" type="ORF">BE21_17495</name>
</gene>
<feature type="region of interest" description="Disordered" evidence="6">
    <location>
        <begin position="283"/>
        <end position="395"/>
    </location>
</feature>
<protein>
    <recommendedName>
        <fullName evidence="8">Protein kinase domain-containing protein</fullName>
    </recommendedName>
</protein>
<keyword evidence="7" id="KW-1133">Transmembrane helix</keyword>
<dbReference type="Pfam" id="PF00069">
    <property type="entry name" value="Pkinase"/>
    <property type="match status" value="1"/>
</dbReference>
<dbReference type="AlphaFoldDB" id="A0A150TXR9"/>
<comment type="caution">
    <text evidence="9">The sequence shown here is derived from an EMBL/GenBank/DDBJ whole genome shotgun (WGS) entry which is preliminary data.</text>
</comment>
<organism evidence="9 10">
    <name type="scientific">Sorangium cellulosum</name>
    <name type="common">Polyangium cellulosum</name>
    <dbReference type="NCBI Taxonomy" id="56"/>
    <lineage>
        <taxon>Bacteria</taxon>
        <taxon>Pseudomonadati</taxon>
        <taxon>Myxococcota</taxon>
        <taxon>Polyangia</taxon>
        <taxon>Polyangiales</taxon>
        <taxon>Polyangiaceae</taxon>
        <taxon>Sorangium</taxon>
    </lineage>
</organism>
<dbReference type="PANTHER" id="PTHR43289:SF6">
    <property type="entry name" value="SERINE_THREONINE-PROTEIN KINASE NEKL-3"/>
    <property type="match status" value="1"/>
</dbReference>
<keyword evidence="7" id="KW-0472">Membrane</keyword>
<feature type="binding site" evidence="5">
    <location>
        <position position="42"/>
    </location>
    <ligand>
        <name>ATP</name>
        <dbReference type="ChEBI" id="CHEBI:30616"/>
    </ligand>
</feature>
<dbReference type="CDD" id="cd14014">
    <property type="entry name" value="STKc_PknB_like"/>
    <property type="match status" value="1"/>
</dbReference>
<dbReference type="Gene3D" id="3.30.200.20">
    <property type="entry name" value="Phosphorylase Kinase, domain 1"/>
    <property type="match status" value="1"/>
</dbReference>
<evidence type="ECO:0000313" key="10">
    <source>
        <dbReference type="Proteomes" id="UP000075502"/>
    </source>
</evidence>
<dbReference type="InterPro" id="IPR011009">
    <property type="entry name" value="Kinase-like_dom_sf"/>
</dbReference>
<sequence>MELEAGTVVANRYRIIRQLGRGGMGEVFAAENIRTGRQVAVKLLRADSKAKSSAVERFRREARAAGSINSDHVTEILDVEEDPELGIVLVFELLEGESLIDRLKRTGPIAFEELHPIIEQVWMGLADAHRAGIIHRDLKPSNVYLEARPDGSTRVKILDFGISKLPKEMGGETLTEMGQSLGTFSFMPPEQIGKAKTVDHRADIYACATMIYQSMSGQLPYQARNLLIMVEMKQKTDARKLADAMDGPVDPRLEAFLAKGLAREPADRFQSALEGLTAWRELRPAQSSSQPAVNPRSSRAPGSGASGHAPGTPLPSPHPTYKPPSSGALKLPVPPADPILIRTATDPGAHPPVEAPARKPSDPALAAHHFLGDPAPAPGEGQRPSHAAGGLPAVQPMHQPMPWTGPNGTMVLNNAAMELAPPAASPPVSPRTLPDFSEDSSPGPTSQGPTLVYRPTRPTLGSVGSGLPVPGEPGPLEPPPRAPPARTLRTLFYVLAALVFAVVGFLAMGLILEHLPK</sequence>
<dbReference type="SMART" id="SM00220">
    <property type="entry name" value="S_TKc"/>
    <property type="match status" value="1"/>
</dbReference>
<evidence type="ECO:0000256" key="6">
    <source>
        <dbReference type="SAM" id="MobiDB-lite"/>
    </source>
</evidence>
<feature type="transmembrane region" description="Helical" evidence="7">
    <location>
        <begin position="491"/>
        <end position="512"/>
    </location>
</feature>
<dbReference type="InterPro" id="IPR008271">
    <property type="entry name" value="Ser/Thr_kinase_AS"/>
</dbReference>
<dbReference type="EMBL" id="JEME01000658">
    <property type="protein sequence ID" value="KYG09511.1"/>
    <property type="molecule type" value="Genomic_DNA"/>
</dbReference>
<dbReference type="PANTHER" id="PTHR43289">
    <property type="entry name" value="MITOGEN-ACTIVATED PROTEIN KINASE KINASE KINASE 20-RELATED"/>
    <property type="match status" value="1"/>
</dbReference>